<accession>A0A3A1WNZ5</accession>
<proteinExistence type="inferred from homology"/>
<evidence type="ECO:0000256" key="2">
    <source>
        <dbReference type="ARBA" id="ARBA00018370"/>
    </source>
</evidence>
<evidence type="ECO:0000256" key="3">
    <source>
        <dbReference type="ARBA" id="ARBA00022475"/>
    </source>
</evidence>
<dbReference type="SUPFAM" id="SSF54534">
    <property type="entry name" value="FKBP-like"/>
    <property type="match status" value="1"/>
</dbReference>
<dbReference type="PANTHER" id="PTHR47529:SF1">
    <property type="entry name" value="PERIPLASMIC CHAPERONE PPID"/>
    <property type="match status" value="1"/>
</dbReference>
<dbReference type="Gene3D" id="1.10.4030.10">
    <property type="entry name" value="Porin chaperone SurA, peptide-binding domain"/>
    <property type="match status" value="1"/>
</dbReference>
<comment type="subcellular location">
    <subcellularLocation>
        <location evidence="1">Cell inner membrane</location>
        <topology evidence="1">Single-pass type II membrane protein</topology>
        <orientation evidence="1">Periplasmic side</orientation>
    </subcellularLocation>
</comment>
<keyword evidence="5 14" id="KW-0812">Transmembrane</keyword>
<evidence type="ECO:0000259" key="15">
    <source>
        <dbReference type="Pfam" id="PF13145"/>
    </source>
</evidence>
<dbReference type="AlphaFoldDB" id="A0A3A1WNZ5"/>
<reference evidence="17" key="1">
    <citation type="submission" date="2018-09" db="EMBL/GenBank/DDBJ databases">
        <authorList>
            <person name="Tuo L."/>
        </authorList>
    </citation>
    <scope>NUCLEOTIDE SEQUENCE [LARGE SCALE GENOMIC DNA]</scope>
    <source>
        <strain evidence="17">M2BS4Y-1</strain>
    </source>
</reference>
<evidence type="ECO:0000256" key="7">
    <source>
        <dbReference type="ARBA" id="ARBA00023136"/>
    </source>
</evidence>
<comment type="similarity">
    <text evidence="11">Belongs to the PpiD chaperone family.</text>
</comment>
<evidence type="ECO:0000256" key="4">
    <source>
        <dbReference type="ARBA" id="ARBA00022519"/>
    </source>
</evidence>
<sequence>MMLNQMRRGASGWVARIFLGALAVSFVGWGITDVLRNRDGGSTILSAGDTRVTVPQFQFAYRQGLARLSQQLQRRPSADEAEAFGLDQAVLSQLTAGALLDEQARRLGVGVSDDGLIGLIQNEAAFKDRSGNFSRDTMRAVLANAQISEQSYLEDLRGSATRNQLIAPLSDGASVPVAFIDALGAYNGERRTVNFLRLQPPSVDTVEEPTDEALDDFYTQGQDGYRAPEYRGFSYLSLSPAALSDPAAVTDEAIAAYYEANRARYTTPERRQVRQIVFADRASADRAAQAMASGTSFADAAAAEGRQVADLGLVPRSAIPNATLADAAFSAAPNTPTPVVEGPFGPVVMLVEQVVPEVVRPLDEVRGEVRDAIALDAGNAKVTEVYNAISDATLSGAPLAEAAQQAGYELTAVQPVDASGNRQDEGAVDGLPAKAQLLAAVFAAQPGTAAQPVNYDGNNYVFFELGDVIPARDRPLAEVRDRVVADWKEDEAERLMTDRGEALAERVRGGETLADVATTEGLSVETAASITRESGRAEIGEAATRAAFSGPQGTVAEAPARESGQAVVLQVAEVADAADPAANVPAAARQTLDDTMREDLFQSYVAYLQGTIPVSLNSAAMNQAKVAVR</sequence>
<dbReference type="Gene3D" id="3.10.50.40">
    <property type="match status" value="1"/>
</dbReference>
<dbReference type="GO" id="GO:0003755">
    <property type="term" value="F:peptidyl-prolyl cis-trans isomerase activity"/>
    <property type="evidence" value="ECO:0007669"/>
    <property type="project" value="InterPro"/>
</dbReference>
<dbReference type="InterPro" id="IPR052029">
    <property type="entry name" value="PpiD_chaperone"/>
</dbReference>
<organism evidence="16 17">
    <name type="scientific">Aureimonas flava</name>
    <dbReference type="NCBI Taxonomy" id="2320271"/>
    <lineage>
        <taxon>Bacteria</taxon>
        <taxon>Pseudomonadati</taxon>
        <taxon>Pseudomonadota</taxon>
        <taxon>Alphaproteobacteria</taxon>
        <taxon>Hyphomicrobiales</taxon>
        <taxon>Aurantimonadaceae</taxon>
        <taxon>Aureimonas</taxon>
    </lineage>
</organism>
<keyword evidence="8" id="KW-0143">Chaperone</keyword>
<dbReference type="Pfam" id="PF13624">
    <property type="entry name" value="SurA_N_3"/>
    <property type="match status" value="1"/>
</dbReference>
<evidence type="ECO:0000256" key="1">
    <source>
        <dbReference type="ARBA" id="ARBA00004382"/>
    </source>
</evidence>
<feature type="domain" description="PpiC" evidence="15">
    <location>
        <begin position="249"/>
        <end position="366"/>
    </location>
</feature>
<evidence type="ECO:0000256" key="14">
    <source>
        <dbReference type="SAM" id="Phobius"/>
    </source>
</evidence>
<evidence type="ECO:0000256" key="13">
    <source>
        <dbReference type="ARBA" id="ARBA00042775"/>
    </source>
</evidence>
<gene>
    <name evidence="16" type="ORF">D3218_09585</name>
</gene>
<feature type="transmembrane region" description="Helical" evidence="14">
    <location>
        <begin position="12"/>
        <end position="31"/>
    </location>
</feature>
<dbReference type="InterPro" id="IPR046357">
    <property type="entry name" value="PPIase_dom_sf"/>
</dbReference>
<evidence type="ECO:0000256" key="9">
    <source>
        <dbReference type="ARBA" id="ARBA00030642"/>
    </source>
</evidence>
<name>A0A3A1WNZ5_9HYPH</name>
<evidence type="ECO:0000256" key="12">
    <source>
        <dbReference type="ARBA" id="ARBA00040743"/>
    </source>
</evidence>
<dbReference type="Pfam" id="PF13145">
    <property type="entry name" value="Rotamase_2"/>
    <property type="match status" value="2"/>
</dbReference>
<dbReference type="PANTHER" id="PTHR47529">
    <property type="entry name" value="PEPTIDYL-PROLYL CIS-TRANS ISOMERASE D"/>
    <property type="match status" value="1"/>
</dbReference>
<keyword evidence="17" id="KW-1185">Reference proteome</keyword>
<dbReference type="GO" id="GO:0005886">
    <property type="term" value="C:plasma membrane"/>
    <property type="evidence" value="ECO:0007669"/>
    <property type="project" value="UniProtKB-SubCell"/>
</dbReference>
<dbReference type="Proteomes" id="UP000265750">
    <property type="component" value="Unassembled WGS sequence"/>
</dbReference>
<dbReference type="InterPro" id="IPR000297">
    <property type="entry name" value="PPIase_PpiC"/>
</dbReference>
<keyword evidence="6 14" id="KW-1133">Transmembrane helix</keyword>
<evidence type="ECO:0000256" key="6">
    <source>
        <dbReference type="ARBA" id="ARBA00022989"/>
    </source>
</evidence>
<dbReference type="OrthoDB" id="9768393at2"/>
<feature type="domain" description="PpiC" evidence="15">
    <location>
        <begin position="417"/>
        <end position="481"/>
    </location>
</feature>
<dbReference type="RefSeq" id="WP_119539832.1">
    <property type="nucleotide sequence ID" value="NZ_QYRN01000004.1"/>
</dbReference>
<evidence type="ECO:0000256" key="10">
    <source>
        <dbReference type="ARBA" id="ARBA00031484"/>
    </source>
</evidence>
<evidence type="ECO:0000256" key="11">
    <source>
        <dbReference type="ARBA" id="ARBA00038408"/>
    </source>
</evidence>
<dbReference type="InterPro" id="IPR027304">
    <property type="entry name" value="Trigger_fact/SurA_dom_sf"/>
</dbReference>
<keyword evidence="4" id="KW-0997">Cell inner membrane</keyword>
<evidence type="ECO:0000313" key="16">
    <source>
        <dbReference type="EMBL" id="RIY01583.1"/>
    </source>
</evidence>
<dbReference type="SUPFAM" id="SSF109998">
    <property type="entry name" value="Triger factor/SurA peptide-binding domain-like"/>
    <property type="match status" value="1"/>
</dbReference>
<keyword evidence="7 14" id="KW-0472">Membrane</keyword>
<evidence type="ECO:0000256" key="8">
    <source>
        <dbReference type="ARBA" id="ARBA00023186"/>
    </source>
</evidence>
<keyword evidence="16" id="KW-0413">Isomerase</keyword>
<keyword evidence="3" id="KW-1003">Cell membrane</keyword>
<dbReference type="EMBL" id="QYRN01000004">
    <property type="protein sequence ID" value="RIY01583.1"/>
    <property type="molecule type" value="Genomic_DNA"/>
</dbReference>
<protein>
    <recommendedName>
        <fullName evidence="2">Parvulin-like PPIase</fullName>
    </recommendedName>
    <alternativeName>
        <fullName evidence="9">Peptidyl-prolyl cis-trans isomerase plp</fullName>
    </alternativeName>
    <alternativeName>
        <fullName evidence="12">Periplasmic chaperone PpiD</fullName>
    </alternativeName>
    <alternativeName>
        <fullName evidence="13">Periplasmic folding chaperone</fullName>
    </alternativeName>
    <alternativeName>
        <fullName evidence="10">Rotamase plp</fullName>
    </alternativeName>
</protein>
<evidence type="ECO:0000256" key="5">
    <source>
        <dbReference type="ARBA" id="ARBA00022692"/>
    </source>
</evidence>
<comment type="caution">
    <text evidence="16">The sequence shown here is derived from an EMBL/GenBank/DDBJ whole genome shotgun (WGS) entry which is preliminary data.</text>
</comment>
<evidence type="ECO:0000313" key="17">
    <source>
        <dbReference type="Proteomes" id="UP000265750"/>
    </source>
</evidence>